<dbReference type="AlphaFoldDB" id="W0N302"/>
<name>W0N302_PSESX</name>
<dbReference type="Proteomes" id="UP000019089">
    <property type="component" value="Chromosome"/>
</dbReference>
<sequence>MPLDTRQKAVDVFKGTDEQMEILRELSEIMETNGAR</sequence>
<dbReference type="KEGG" id="psyr:N018_21105"/>
<accession>W0N302</accession>
<gene>
    <name evidence="1" type="ORF">N018_21105</name>
</gene>
<reference evidence="1 2" key="1">
    <citation type="submission" date="2013-12" db="EMBL/GenBank/DDBJ databases">
        <title>Interactions Between Genome Architecture and Virulence Genes in Pseudomonas syringae, strain CC1557 as a model.</title>
        <authorList>
            <person name="Baltrus D."/>
            <person name="Hockett K."/>
            <person name="Karlsrud E."/>
            <person name="Dougherty K."/>
            <person name="Nishimura M."/>
        </authorList>
    </citation>
    <scope>NUCLEOTIDE SEQUENCE [LARGE SCALE GENOMIC DNA]</scope>
    <source>
        <strain evidence="1 2">CC1557</strain>
    </source>
</reference>
<protein>
    <submittedName>
        <fullName evidence="1">Uncharacterized protein</fullName>
    </submittedName>
</protein>
<dbReference type="EMBL" id="CP007014">
    <property type="protein sequence ID" value="AHG43673.1"/>
    <property type="molecule type" value="Genomic_DNA"/>
</dbReference>
<evidence type="ECO:0000313" key="1">
    <source>
        <dbReference type="EMBL" id="AHG43673.1"/>
    </source>
</evidence>
<dbReference type="HOGENOM" id="CLU_3357918_0_0_6"/>
<dbReference type="STRING" id="1357279.N018_21105"/>
<proteinExistence type="predicted"/>
<evidence type="ECO:0000313" key="2">
    <source>
        <dbReference type="Proteomes" id="UP000019089"/>
    </source>
</evidence>
<organism evidence="1 2">
    <name type="scientific">Pseudomonas syringae CC1557</name>
    <dbReference type="NCBI Taxonomy" id="1357279"/>
    <lineage>
        <taxon>Bacteria</taxon>
        <taxon>Pseudomonadati</taxon>
        <taxon>Pseudomonadota</taxon>
        <taxon>Gammaproteobacteria</taxon>
        <taxon>Pseudomonadales</taxon>
        <taxon>Pseudomonadaceae</taxon>
        <taxon>Pseudomonas</taxon>
        <taxon>Pseudomonas syringae</taxon>
    </lineage>
</organism>